<reference evidence="1" key="1">
    <citation type="journal article" date="2022" name="bioRxiv">
        <title>Sequencing and chromosome-scale assembly of the giantPleurodeles waltlgenome.</title>
        <authorList>
            <person name="Brown T."/>
            <person name="Elewa A."/>
            <person name="Iarovenko S."/>
            <person name="Subramanian E."/>
            <person name="Araus A.J."/>
            <person name="Petzold A."/>
            <person name="Susuki M."/>
            <person name="Suzuki K.-i.T."/>
            <person name="Hayashi T."/>
            <person name="Toyoda A."/>
            <person name="Oliveira C."/>
            <person name="Osipova E."/>
            <person name="Leigh N.D."/>
            <person name="Simon A."/>
            <person name="Yun M.H."/>
        </authorList>
    </citation>
    <scope>NUCLEOTIDE SEQUENCE</scope>
    <source>
        <strain evidence="1">20211129_DDA</strain>
        <tissue evidence="1">Liver</tissue>
    </source>
</reference>
<evidence type="ECO:0000313" key="1">
    <source>
        <dbReference type="EMBL" id="KAJ1141532.1"/>
    </source>
</evidence>
<name>A0AAV7QQ11_PLEWA</name>
<protein>
    <submittedName>
        <fullName evidence="1">Uncharacterized protein</fullName>
    </submittedName>
</protein>
<gene>
    <name evidence="1" type="ORF">NDU88_007861</name>
</gene>
<keyword evidence="2" id="KW-1185">Reference proteome</keyword>
<proteinExistence type="predicted"/>
<organism evidence="1 2">
    <name type="scientific">Pleurodeles waltl</name>
    <name type="common">Iberian ribbed newt</name>
    <dbReference type="NCBI Taxonomy" id="8319"/>
    <lineage>
        <taxon>Eukaryota</taxon>
        <taxon>Metazoa</taxon>
        <taxon>Chordata</taxon>
        <taxon>Craniata</taxon>
        <taxon>Vertebrata</taxon>
        <taxon>Euteleostomi</taxon>
        <taxon>Amphibia</taxon>
        <taxon>Batrachia</taxon>
        <taxon>Caudata</taxon>
        <taxon>Salamandroidea</taxon>
        <taxon>Salamandridae</taxon>
        <taxon>Pleurodelinae</taxon>
        <taxon>Pleurodeles</taxon>
    </lineage>
</organism>
<dbReference type="AlphaFoldDB" id="A0AAV7QQ11"/>
<comment type="caution">
    <text evidence="1">The sequence shown here is derived from an EMBL/GenBank/DDBJ whole genome shotgun (WGS) entry which is preliminary data.</text>
</comment>
<sequence length="141" mass="16217">MGKSEARQSKLAFEGNRQMCQMEPEGAMEDPHRRQQSTFLQDPDLKEMLLDVKNSLQAINAKIDLLTSCLDLMKEWVDKHNVWLDELKACVSDPEDTQTTAGEHLLHMNKEIKVIKLKNKGLAACCRHYNLRIIVSRNLQL</sequence>
<dbReference type="EMBL" id="JANPWB010000010">
    <property type="protein sequence ID" value="KAJ1141532.1"/>
    <property type="molecule type" value="Genomic_DNA"/>
</dbReference>
<dbReference type="Proteomes" id="UP001066276">
    <property type="component" value="Chromosome 6"/>
</dbReference>
<accession>A0AAV7QQ11</accession>
<evidence type="ECO:0000313" key="2">
    <source>
        <dbReference type="Proteomes" id="UP001066276"/>
    </source>
</evidence>